<dbReference type="GO" id="GO:0046872">
    <property type="term" value="F:metal ion binding"/>
    <property type="evidence" value="ECO:0007669"/>
    <property type="project" value="UniProtKB-KW"/>
</dbReference>
<keyword evidence="2" id="KW-0479">Metal-binding</keyword>
<feature type="binding site" evidence="2">
    <location>
        <position position="40"/>
    </location>
    <ligand>
        <name>Mg(2+)</name>
        <dbReference type="ChEBI" id="CHEBI:18420"/>
        <label>1</label>
        <note>catalytic</note>
    </ligand>
</feature>
<feature type="binding site" evidence="2">
    <location>
        <position position="42"/>
    </location>
    <ligand>
        <name>Mg(2+)</name>
        <dbReference type="ChEBI" id="CHEBI:18420"/>
        <label>1</label>
        <note>catalytic</note>
    </ligand>
</feature>
<dbReference type="OrthoDB" id="10254945at2759"/>
<reference evidence="5" key="1">
    <citation type="journal article" date="2023" name="Commun. Biol.">
        <title>Genome analysis of Parmales, the sister group of diatoms, reveals the evolutionary specialization of diatoms from phago-mixotrophs to photoautotrophs.</title>
        <authorList>
            <person name="Ban H."/>
            <person name="Sato S."/>
            <person name="Yoshikawa S."/>
            <person name="Yamada K."/>
            <person name="Nakamura Y."/>
            <person name="Ichinomiya M."/>
            <person name="Sato N."/>
            <person name="Blanc-Mathieu R."/>
            <person name="Endo H."/>
            <person name="Kuwata A."/>
            <person name="Ogata H."/>
        </authorList>
    </citation>
    <scope>NUCLEOTIDE SEQUENCE [LARGE SCALE GENOMIC DNA]</scope>
</reference>
<gene>
    <name evidence="4" type="ORF">TrCOL_g13644</name>
</gene>
<feature type="compositionally biased region" description="Low complexity" evidence="3">
    <location>
        <begin position="18"/>
        <end position="27"/>
    </location>
</feature>
<sequence length="277" mass="30198">MILETFPNHQIIGEEESSSSSTTTSSSAPPDLQRPTWIIDPIDGTTNFMAGNPLCCISIGFVERGVSKVGVVISGLGELFVAVEGEGAYRNGVRVDAREEDVERTDMADRRGSQDFFDAGEREEDLEVDHLEVVPKKLRDCNVCVEFGYERDAKSIDVMTGTVGKILKHGCRSIRMMGSGVLDLIFVALGRYDAVYCGVAGEGWKVWDYAAASVFVRESGCLISNWGEMDVVGGHSDSSDSSSFNMYGKTCVCCRSRSVQEELVTILRDAAGNSRFP</sequence>
<evidence type="ECO:0008006" key="6">
    <source>
        <dbReference type="Google" id="ProtNLM"/>
    </source>
</evidence>
<feature type="binding site" evidence="2">
    <location>
        <position position="208"/>
    </location>
    <ligand>
        <name>Mg(2+)</name>
        <dbReference type="ChEBI" id="CHEBI:18420"/>
        <label>1</label>
        <note>catalytic</note>
    </ligand>
</feature>
<dbReference type="PRINTS" id="PR00377">
    <property type="entry name" value="IMPHPHTASES"/>
</dbReference>
<evidence type="ECO:0000313" key="5">
    <source>
        <dbReference type="Proteomes" id="UP001165065"/>
    </source>
</evidence>
<dbReference type="GO" id="GO:0008934">
    <property type="term" value="F:inositol monophosphate 1-phosphatase activity"/>
    <property type="evidence" value="ECO:0007669"/>
    <property type="project" value="TreeGrafter"/>
</dbReference>
<name>A0A9W7G2D8_9STRA</name>
<feature type="binding site" evidence="2">
    <location>
        <position position="14"/>
    </location>
    <ligand>
        <name>Mg(2+)</name>
        <dbReference type="ChEBI" id="CHEBI:18420"/>
        <label>1</label>
        <note>catalytic</note>
    </ligand>
</feature>
<evidence type="ECO:0000256" key="2">
    <source>
        <dbReference type="PIRSR" id="PIRSR600760-2"/>
    </source>
</evidence>
<dbReference type="SUPFAM" id="SSF56655">
    <property type="entry name" value="Carbohydrate phosphatase"/>
    <property type="match status" value="1"/>
</dbReference>
<dbReference type="Pfam" id="PF00459">
    <property type="entry name" value="Inositol_P"/>
    <property type="match status" value="1"/>
</dbReference>
<keyword evidence="2" id="KW-0460">Magnesium</keyword>
<dbReference type="InterPro" id="IPR000760">
    <property type="entry name" value="Inositol_monophosphatase-like"/>
</dbReference>
<dbReference type="AlphaFoldDB" id="A0A9W7G2D8"/>
<keyword evidence="5" id="KW-1185">Reference proteome</keyword>
<dbReference type="PANTHER" id="PTHR20854:SF4">
    <property type="entry name" value="INOSITOL-1-MONOPHOSPHATASE-RELATED"/>
    <property type="match status" value="1"/>
</dbReference>
<accession>A0A9W7G2D8</accession>
<evidence type="ECO:0000256" key="3">
    <source>
        <dbReference type="SAM" id="MobiDB-lite"/>
    </source>
</evidence>
<evidence type="ECO:0000256" key="1">
    <source>
        <dbReference type="ARBA" id="ARBA00009759"/>
    </source>
</evidence>
<feature type="region of interest" description="Disordered" evidence="3">
    <location>
        <begin position="1"/>
        <end position="38"/>
    </location>
</feature>
<dbReference type="Gene3D" id="3.30.540.10">
    <property type="entry name" value="Fructose-1,6-Bisphosphatase, subunit A, domain 1"/>
    <property type="match status" value="1"/>
</dbReference>
<organism evidence="4 5">
    <name type="scientific">Triparma columacea</name>
    <dbReference type="NCBI Taxonomy" id="722753"/>
    <lineage>
        <taxon>Eukaryota</taxon>
        <taxon>Sar</taxon>
        <taxon>Stramenopiles</taxon>
        <taxon>Ochrophyta</taxon>
        <taxon>Bolidophyceae</taxon>
        <taxon>Parmales</taxon>
        <taxon>Triparmaceae</taxon>
        <taxon>Triparma</taxon>
    </lineage>
</organism>
<dbReference type="Proteomes" id="UP001165065">
    <property type="component" value="Unassembled WGS sequence"/>
</dbReference>
<dbReference type="Gene3D" id="3.40.190.80">
    <property type="match status" value="1"/>
</dbReference>
<dbReference type="GO" id="GO:0006020">
    <property type="term" value="P:inositol metabolic process"/>
    <property type="evidence" value="ECO:0007669"/>
    <property type="project" value="TreeGrafter"/>
</dbReference>
<comment type="cofactor">
    <cofactor evidence="2">
        <name>Mg(2+)</name>
        <dbReference type="ChEBI" id="CHEBI:18420"/>
    </cofactor>
</comment>
<proteinExistence type="inferred from homology"/>
<protein>
    <recommendedName>
        <fullName evidence="6">Inositol-phosphate phosphatase</fullName>
    </recommendedName>
</protein>
<comment type="similarity">
    <text evidence="1">Belongs to the inositol monophosphatase superfamily.</text>
</comment>
<dbReference type="EMBL" id="BRYA01000678">
    <property type="protein sequence ID" value="GMI29193.1"/>
    <property type="molecule type" value="Genomic_DNA"/>
</dbReference>
<dbReference type="GO" id="GO:0007165">
    <property type="term" value="P:signal transduction"/>
    <property type="evidence" value="ECO:0007669"/>
    <property type="project" value="TreeGrafter"/>
</dbReference>
<comment type="caution">
    <text evidence="4">The sequence shown here is derived from an EMBL/GenBank/DDBJ whole genome shotgun (WGS) entry which is preliminary data.</text>
</comment>
<evidence type="ECO:0000313" key="4">
    <source>
        <dbReference type="EMBL" id="GMI29193.1"/>
    </source>
</evidence>
<feature type="binding site" evidence="2">
    <location>
        <position position="43"/>
    </location>
    <ligand>
        <name>Mg(2+)</name>
        <dbReference type="ChEBI" id="CHEBI:18420"/>
        <label>1</label>
        <note>catalytic</note>
    </ligand>
</feature>
<dbReference type="PANTHER" id="PTHR20854">
    <property type="entry name" value="INOSITOL MONOPHOSPHATASE"/>
    <property type="match status" value="1"/>
</dbReference>